<dbReference type="GO" id="GO:0008999">
    <property type="term" value="F:protein-N-terminal-alanine acetyltransferase activity"/>
    <property type="evidence" value="ECO:0007669"/>
    <property type="project" value="TreeGrafter"/>
</dbReference>
<dbReference type="GO" id="GO:0005737">
    <property type="term" value="C:cytoplasm"/>
    <property type="evidence" value="ECO:0007669"/>
    <property type="project" value="TreeGrafter"/>
</dbReference>
<evidence type="ECO:0000256" key="3">
    <source>
        <dbReference type="ARBA" id="ARBA00038502"/>
    </source>
</evidence>
<dbReference type="PANTHER" id="PTHR43792">
    <property type="entry name" value="GNAT FAMILY, PUTATIVE (AFU_ORTHOLOGUE AFUA_3G00765)-RELATED-RELATED"/>
    <property type="match status" value="1"/>
</dbReference>
<proteinExistence type="inferred from homology"/>
<evidence type="ECO:0000259" key="4">
    <source>
        <dbReference type="PROSITE" id="PS51186"/>
    </source>
</evidence>
<evidence type="ECO:0000313" key="6">
    <source>
        <dbReference type="Proteomes" id="UP000316806"/>
    </source>
</evidence>
<dbReference type="InterPro" id="IPR051531">
    <property type="entry name" value="N-acetyltransferase"/>
</dbReference>
<gene>
    <name evidence="5" type="ORF">FH965_33205</name>
</gene>
<evidence type="ECO:0000256" key="2">
    <source>
        <dbReference type="ARBA" id="ARBA00023315"/>
    </source>
</evidence>
<dbReference type="InterPro" id="IPR016181">
    <property type="entry name" value="Acyl_CoA_acyltransferase"/>
</dbReference>
<dbReference type="AlphaFoldDB" id="A0A516RGN0"/>
<comment type="similarity">
    <text evidence="3">Belongs to the acetyltransferase family. RimJ subfamily.</text>
</comment>
<feature type="domain" description="N-acetyltransferase" evidence="4">
    <location>
        <begin position="12"/>
        <end position="184"/>
    </location>
</feature>
<name>A0A516RGN0_STRST</name>
<dbReference type="PANTHER" id="PTHR43792:SF8">
    <property type="entry name" value="[RIBOSOMAL PROTEIN US5]-ALANINE N-ACETYLTRANSFERASE"/>
    <property type="match status" value="1"/>
</dbReference>
<organism evidence="5 6">
    <name type="scientific">Streptomyces spectabilis</name>
    <dbReference type="NCBI Taxonomy" id="68270"/>
    <lineage>
        <taxon>Bacteria</taxon>
        <taxon>Bacillati</taxon>
        <taxon>Actinomycetota</taxon>
        <taxon>Actinomycetes</taxon>
        <taxon>Kitasatosporales</taxon>
        <taxon>Streptomycetaceae</taxon>
        <taxon>Streptomyces</taxon>
    </lineage>
</organism>
<dbReference type="Proteomes" id="UP000316806">
    <property type="component" value="Chromosome"/>
</dbReference>
<dbReference type="InterPro" id="IPR000182">
    <property type="entry name" value="GNAT_dom"/>
</dbReference>
<dbReference type="EMBL" id="CP040916">
    <property type="protein sequence ID" value="QDQ14819.1"/>
    <property type="molecule type" value="Genomic_DNA"/>
</dbReference>
<dbReference type="Pfam" id="PF13302">
    <property type="entry name" value="Acetyltransf_3"/>
    <property type="match status" value="1"/>
</dbReference>
<keyword evidence="2" id="KW-0012">Acyltransferase</keyword>
<evidence type="ECO:0000313" key="5">
    <source>
        <dbReference type="EMBL" id="QDQ14819.1"/>
    </source>
</evidence>
<keyword evidence="1 5" id="KW-0808">Transferase</keyword>
<dbReference type="SUPFAM" id="SSF55729">
    <property type="entry name" value="Acyl-CoA N-acyltransferases (Nat)"/>
    <property type="match status" value="1"/>
</dbReference>
<reference evidence="5 6" key="1">
    <citation type="journal article" date="2019" name="J. Ind. Microbiol. Biotechnol.">
        <title>The complete genomic sequence of Streptomyces spectabilis NRRL-2792 and identification of secondary metabolite biosynthetic gene clusters.</title>
        <authorList>
            <person name="Sinha A."/>
            <person name="Phillips-Salemka S."/>
            <person name="Niraula T.A."/>
            <person name="Short K.A."/>
            <person name="Niraula N.P."/>
        </authorList>
    </citation>
    <scope>NUCLEOTIDE SEQUENCE [LARGE SCALE GENOMIC DNA]</scope>
    <source>
        <strain evidence="5 6">NRRL 2792</strain>
    </source>
</reference>
<accession>A0A516RGN0</accession>
<sequence>MELRTVRLADDIVLRPSTTADAAALARAYDRGRAHLGPWDPERPPEFFTTAGQLALLRAYEQERAQGLRARWLLWDESGARAGEEAVVAGGIALSHIVGGPLRSANLGYWTDAAYTGRGLATAAVTAVCAAADADLRLHRLEAGTLLHNAASQRVLAKCGFTEYGLAPSYLHINGAWQDHRLFQRVLNDREP</sequence>
<protein>
    <submittedName>
        <fullName evidence="5">GNAT family N-acetyltransferase</fullName>
    </submittedName>
</protein>
<dbReference type="RefSeq" id="WP_144322023.1">
    <property type="nucleotide sequence ID" value="NZ_CP040916.1"/>
</dbReference>
<dbReference type="Gene3D" id="3.40.630.30">
    <property type="match status" value="1"/>
</dbReference>
<dbReference type="PROSITE" id="PS51186">
    <property type="entry name" value="GNAT"/>
    <property type="match status" value="1"/>
</dbReference>
<evidence type="ECO:0000256" key="1">
    <source>
        <dbReference type="ARBA" id="ARBA00022679"/>
    </source>
</evidence>